<feature type="transmembrane region" description="Helical" evidence="2">
    <location>
        <begin position="506"/>
        <end position="533"/>
    </location>
</feature>
<dbReference type="EMBL" id="KI963992">
    <property type="protein sequence ID" value="EUC45039.1"/>
    <property type="molecule type" value="Genomic_DNA"/>
</dbReference>
<dbReference type="Proteomes" id="UP000054032">
    <property type="component" value="Unassembled WGS sequence"/>
</dbReference>
<name>W6ZC75_COCMI</name>
<feature type="region of interest" description="Disordered" evidence="1">
    <location>
        <begin position="96"/>
        <end position="136"/>
    </location>
</feature>
<reference evidence="3 4" key="1">
    <citation type="journal article" date="2013" name="PLoS Genet.">
        <title>Comparative genome structure, secondary metabolite, and effector coding capacity across Cochliobolus pathogens.</title>
        <authorList>
            <person name="Condon B.J."/>
            <person name="Leng Y."/>
            <person name="Wu D."/>
            <person name="Bushley K.E."/>
            <person name="Ohm R.A."/>
            <person name="Otillar R."/>
            <person name="Martin J."/>
            <person name="Schackwitz W."/>
            <person name="Grimwood J."/>
            <person name="MohdZainudin N."/>
            <person name="Xue C."/>
            <person name="Wang R."/>
            <person name="Manning V.A."/>
            <person name="Dhillon B."/>
            <person name="Tu Z.J."/>
            <person name="Steffenson B.J."/>
            <person name="Salamov A."/>
            <person name="Sun H."/>
            <person name="Lowry S."/>
            <person name="LaButti K."/>
            <person name="Han J."/>
            <person name="Copeland A."/>
            <person name="Lindquist E."/>
            <person name="Barry K."/>
            <person name="Schmutz J."/>
            <person name="Baker S.E."/>
            <person name="Ciuffetti L.M."/>
            <person name="Grigoriev I.V."/>
            <person name="Zhong S."/>
            <person name="Turgeon B.G."/>
        </authorList>
    </citation>
    <scope>NUCLEOTIDE SEQUENCE [LARGE SCALE GENOMIC DNA]</scope>
    <source>
        <strain evidence="3 4">ATCC 44560</strain>
    </source>
</reference>
<sequence length="633" mass="67537">MVAAGKKRRRSGDGSGYGYVVWADRDSGRTSKCKMRSGSVMAWLLRQGAQWAAGKQASKQTTPFVCGRHRTDRHTDRHEHQVEMMVRVSVCAAGAGAGTDTDRRRSSSISKQASKQAGWLGLEATPTTPEGRARAGLGKRAAGGDMAQAEAQAEAQARAQAQTSRAGTPLLQMGTTCRRRNWPFTCRKRKPVTCPQPRPTNGTRCRPAAHTPIRPSPITHGCPALPYPALPHPAPARDKHHHHYHHAQPARASGAPAPAREPGQTGDGGGRRPGGHGRGQWAMGNGSGCSGCCERPWAPSDEIIGTAWNMCTHPTTRLSSIHCAITHDASLCAAATGPPPTPREKRAVYGPVWVCIGLSGPRQPVESARDSPPAPACPRALRCDTARRPVMRRRASDLRRSFSRDAMHIATCYSTYINTHDDDDPGCRQHSNCKRTSRAARLADDDDDDDAARFASLRSRPGSLPAPPSFAAPATHRTHIPAPSACHVPFGHAMSSYFVLTYSRRLLAGCIYMMPIAMPCLALPWLALALAFAHAATATATATSPGGPPTTSLVPASKPAKPASRRKPVERCFACAGPGAAQAARQRCQSITAVSTQPVWAMAQAAMAVWISKAGLQISTRETGFNHLAHGSA</sequence>
<dbReference type="OrthoDB" id="10678279at2759"/>
<feature type="compositionally biased region" description="Basic residues" evidence="1">
    <location>
        <begin position="238"/>
        <end position="248"/>
    </location>
</feature>
<proteinExistence type="predicted"/>
<feature type="compositionally biased region" description="Gly residues" evidence="1">
    <location>
        <begin position="265"/>
        <end position="278"/>
    </location>
</feature>
<feature type="region of interest" description="Disordered" evidence="1">
    <location>
        <begin position="230"/>
        <end position="281"/>
    </location>
</feature>
<evidence type="ECO:0000313" key="3">
    <source>
        <dbReference type="EMBL" id="EUC45039.1"/>
    </source>
</evidence>
<accession>W6ZC75</accession>
<dbReference type="KEGG" id="bor:COCMIDRAFT_26712"/>
<dbReference type="RefSeq" id="XP_007688424.1">
    <property type="nucleotide sequence ID" value="XM_007690234.1"/>
</dbReference>
<evidence type="ECO:0000256" key="1">
    <source>
        <dbReference type="SAM" id="MobiDB-lite"/>
    </source>
</evidence>
<feature type="region of interest" description="Disordered" evidence="1">
    <location>
        <begin position="540"/>
        <end position="565"/>
    </location>
</feature>
<protein>
    <submittedName>
        <fullName evidence="3">Uncharacterized protein</fullName>
    </submittedName>
</protein>
<feature type="compositionally biased region" description="Low complexity" evidence="1">
    <location>
        <begin position="249"/>
        <end position="264"/>
    </location>
</feature>
<organism evidence="3 4">
    <name type="scientific">Bipolaris oryzae ATCC 44560</name>
    <dbReference type="NCBI Taxonomy" id="930090"/>
    <lineage>
        <taxon>Eukaryota</taxon>
        <taxon>Fungi</taxon>
        <taxon>Dikarya</taxon>
        <taxon>Ascomycota</taxon>
        <taxon>Pezizomycotina</taxon>
        <taxon>Dothideomycetes</taxon>
        <taxon>Pleosporomycetidae</taxon>
        <taxon>Pleosporales</taxon>
        <taxon>Pleosporineae</taxon>
        <taxon>Pleosporaceae</taxon>
        <taxon>Bipolaris</taxon>
    </lineage>
</organism>
<gene>
    <name evidence="3" type="ORF">COCMIDRAFT_26712</name>
</gene>
<dbReference type="AlphaFoldDB" id="W6ZC75"/>
<keyword evidence="4" id="KW-1185">Reference proteome</keyword>
<feature type="compositionally biased region" description="Low complexity" evidence="1">
    <location>
        <begin position="540"/>
        <end position="555"/>
    </location>
</feature>
<keyword evidence="2" id="KW-1133">Transmembrane helix</keyword>
<evidence type="ECO:0000313" key="4">
    <source>
        <dbReference type="Proteomes" id="UP000054032"/>
    </source>
</evidence>
<keyword evidence="2" id="KW-0472">Membrane</keyword>
<dbReference type="HOGENOM" id="CLU_432102_0_0_1"/>
<keyword evidence="2" id="KW-0812">Transmembrane</keyword>
<feature type="compositionally biased region" description="Low complexity" evidence="1">
    <location>
        <begin position="107"/>
        <end position="117"/>
    </location>
</feature>
<dbReference type="GeneID" id="19120980"/>
<evidence type="ECO:0000256" key="2">
    <source>
        <dbReference type="SAM" id="Phobius"/>
    </source>
</evidence>